<dbReference type="PANTHER" id="PTHR43163:SF6">
    <property type="entry name" value="DIPEPTIDE TRANSPORT SYSTEM PERMEASE PROTEIN DPPB-RELATED"/>
    <property type="match status" value="1"/>
</dbReference>
<feature type="transmembrane region" description="Helical" evidence="13">
    <location>
        <begin position="134"/>
        <end position="160"/>
    </location>
</feature>
<feature type="transmembrane region" description="Helical" evidence="13">
    <location>
        <begin position="285"/>
        <end position="306"/>
    </location>
</feature>
<evidence type="ECO:0000313" key="15">
    <source>
        <dbReference type="EMBL" id="GGE28334.1"/>
    </source>
</evidence>
<dbReference type="CDD" id="cd06261">
    <property type="entry name" value="TM_PBP2"/>
    <property type="match status" value="1"/>
</dbReference>
<keyword evidence="8" id="KW-0921">Nickel transport</keyword>
<dbReference type="GO" id="GO:0015099">
    <property type="term" value="F:nickel cation transmembrane transporter activity"/>
    <property type="evidence" value="ECO:0007669"/>
    <property type="project" value="InterPro"/>
</dbReference>
<evidence type="ECO:0000256" key="6">
    <source>
        <dbReference type="ARBA" id="ARBA00022989"/>
    </source>
</evidence>
<feature type="transmembrane region" description="Helical" evidence="13">
    <location>
        <begin position="234"/>
        <end position="255"/>
    </location>
</feature>
<evidence type="ECO:0000259" key="14">
    <source>
        <dbReference type="PROSITE" id="PS50928"/>
    </source>
</evidence>
<comment type="subcellular location">
    <subcellularLocation>
        <location evidence="1 13">Cell membrane</location>
        <topology evidence="1 13">Multi-pass membrane protein</topology>
    </subcellularLocation>
</comment>
<keyword evidence="3" id="KW-1003">Cell membrane</keyword>
<dbReference type="NCBIfam" id="NF045470">
    <property type="entry name" value="Opp2B"/>
    <property type="match status" value="1"/>
</dbReference>
<dbReference type="PANTHER" id="PTHR43163">
    <property type="entry name" value="DIPEPTIDE TRANSPORT SYSTEM PERMEASE PROTEIN DPPB-RELATED"/>
    <property type="match status" value="1"/>
</dbReference>
<evidence type="ECO:0000256" key="9">
    <source>
        <dbReference type="ARBA" id="ARBA00023136"/>
    </source>
</evidence>
<keyword evidence="7" id="KW-0406">Ion transport</keyword>
<evidence type="ECO:0000313" key="16">
    <source>
        <dbReference type="Proteomes" id="UP000628775"/>
    </source>
</evidence>
<dbReference type="Proteomes" id="UP000628775">
    <property type="component" value="Unassembled WGS sequence"/>
</dbReference>
<gene>
    <name evidence="15" type="primary">oppB</name>
    <name evidence="15" type="ORF">GCM10011391_03600</name>
</gene>
<evidence type="ECO:0000256" key="8">
    <source>
        <dbReference type="ARBA" id="ARBA00023112"/>
    </source>
</evidence>
<dbReference type="GO" id="GO:0071916">
    <property type="term" value="F:dipeptide transmembrane transporter activity"/>
    <property type="evidence" value="ECO:0007669"/>
    <property type="project" value="TreeGrafter"/>
</dbReference>
<evidence type="ECO:0000256" key="12">
    <source>
        <dbReference type="ARBA" id="ARBA00044774"/>
    </source>
</evidence>
<feature type="domain" description="ABC transmembrane type-1" evidence="14">
    <location>
        <begin position="95"/>
        <end position="303"/>
    </location>
</feature>
<protein>
    <recommendedName>
        <fullName evidence="12">Nickel import system permease protein NikB</fullName>
    </recommendedName>
</protein>
<evidence type="ECO:0000256" key="3">
    <source>
        <dbReference type="ARBA" id="ARBA00022475"/>
    </source>
</evidence>
<dbReference type="EMBL" id="BMIR01000001">
    <property type="protein sequence ID" value="GGE28334.1"/>
    <property type="molecule type" value="Genomic_DNA"/>
</dbReference>
<keyword evidence="6 13" id="KW-1133">Transmembrane helix</keyword>
<evidence type="ECO:0000256" key="13">
    <source>
        <dbReference type="RuleBase" id="RU363032"/>
    </source>
</evidence>
<dbReference type="AlphaFoldDB" id="A0A8J2VJ96"/>
<dbReference type="InterPro" id="IPR000515">
    <property type="entry name" value="MetI-like"/>
</dbReference>
<reference evidence="15" key="1">
    <citation type="journal article" date="2014" name="Int. J. Syst. Evol. Microbiol.">
        <title>Complete genome sequence of Corynebacterium casei LMG S-19264T (=DSM 44701T), isolated from a smear-ripened cheese.</title>
        <authorList>
            <consortium name="US DOE Joint Genome Institute (JGI-PGF)"/>
            <person name="Walter F."/>
            <person name="Albersmeier A."/>
            <person name="Kalinowski J."/>
            <person name="Ruckert C."/>
        </authorList>
    </citation>
    <scope>NUCLEOTIDE SEQUENCE</scope>
    <source>
        <strain evidence="15">CGMCC 1.15371</strain>
    </source>
</reference>
<evidence type="ECO:0000256" key="11">
    <source>
        <dbReference type="ARBA" id="ARBA00038669"/>
    </source>
</evidence>
<dbReference type="Pfam" id="PF19300">
    <property type="entry name" value="BPD_transp_1_N"/>
    <property type="match status" value="1"/>
</dbReference>
<keyword evidence="9 13" id="KW-0472">Membrane</keyword>
<dbReference type="InterPro" id="IPR050045">
    <property type="entry name" value="Opp2B"/>
</dbReference>
<evidence type="ECO:0000256" key="10">
    <source>
        <dbReference type="ARBA" id="ARBA00024202"/>
    </source>
</evidence>
<name>A0A8J2VJ96_9BACL</name>
<feature type="transmembrane region" description="Helical" evidence="13">
    <location>
        <begin position="101"/>
        <end position="122"/>
    </location>
</feature>
<comment type="caution">
    <text evidence="15">The sequence shown here is derived from an EMBL/GenBank/DDBJ whole genome shotgun (WGS) entry which is preliminary data.</text>
</comment>
<keyword evidence="5 13" id="KW-0812">Transmembrane</keyword>
<evidence type="ECO:0000256" key="7">
    <source>
        <dbReference type="ARBA" id="ARBA00023065"/>
    </source>
</evidence>
<reference evidence="15" key="2">
    <citation type="submission" date="2020-09" db="EMBL/GenBank/DDBJ databases">
        <authorList>
            <person name="Sun Q."/>
            <person name="Zhou Y."/>
        </authorList>
    </citation>
    <scope>NUCLEOTIDE SEQUENCE</scope>
    <source>
        <strain evidence="15">CGMCC 1.15371</strain>
    </source>
</reference>
<keyword evidence="4" id="KW-0533">Nickel</keyword>
<evidence type="ECO:0000256" key="4">
    <source>
        <dbReference type="ARBA" id="ARBA00022596"/>
    </source>
</evidence>
<dbReference type="InterPro" id="IPR035906">
    <property type="entry name" value="MetI-like_sf"/>
</dbReference>
<dbReference type="PROSITE" id="PS50928">
    <property type="entry name" value="ABC_TM1"/>
    <property type="match status" value="1"/>
</dbReference>
<dbReference type="SUPFAM" id="SSF161098">
    <property type="entry name" value="MetI-like"/>
    <property type="match status" value="1"/>
</dbReference>
<dbReference type="Pfam" id="PF00528">
    <property type="entry name" value="BPD_transp_1"/>
    <property type="match status" value="1"/>
</dbReference>
<dbReference type="GO" id="GO:0005886">
    <property type="term" value="C:plasma membrane"/>
    <property type="evidence" value="ECO:0007669"/>
    <property type="project" value="UniProtKB-SubCell"/>
</dbReference>
<dbReference type="InterPro" id="IPR045621">
    <property type="entry name" value="BPD_transp_1_N"/>
</dbReference>
<feature type="transmembrane region" description="Helical" evidence="13">
    <location>
        <begin position="12"/>
        <end position="30"/>
    </location>
</feature>
<feature type="transmembrane region" description="Helical" evidence="13">
    <location>
        <begin position="180"/>
        <end position="198"/>
    </location>
</feature>
<comment type="similarity">
    <text evidence="10">Belongs to the binding-protein-dependent transport system permease family. OppBC subfamily.</text>
</comment>
<accession>A0A8J2VJ96</accession>
<evidence type="ECO:0000256" key="5">
    <source>
        <dbReference type="ARBA" id="ARBA00022692"/>
    </source>
</evidence>
<comment type="subunit">
    <text evidence="11">The complex is composed of two ATP-binding proteins (NikD and NikE), two transmembrane proteins (NikB and NikC) and a solute-binding protein (NikA).</text>
</comment>
<dbReference type="Gene3D" id="1.10.3720.10">
    <property type="entry name" value="MetI-like"/>
    <property type="match status" value="1"/>
</dbReference>
<keyword evidence="2 13" id="KW-0813">Transport</keyword>
<keyword evidence="16" id="KW-1185">Reference proteome</keyword>
<sequence>MVTMIIKRLIQLIFLLIGITFIVFMAMHIAPGDPASIIGGPTATQSDILAIHHRLGLDKPIIIQYLDYLNGILHGDLGFSFQTNRSVAQEIWTRLPNTIDLAIASMIVAIIIGVPAGIISALKQNSWLDFSSTTLSLAGISIPNFWLGALLILVFAVNLQWLPVGGLDTPFWTFKGFKEILLPAITLGTGSAAMIARMSRSSMLEIIRADFVRTARAKGVKEHMVIWVHCLRNALIPVVTVIGLNFGGLLGGTIITEQVFAINGVGRLMVESIASRDFPMVQGGVLLIAFIFVIVNLVVDIVYALIDPRISYQ</sequence>
<evidence type="ECO:0000256" key="1">
    <source>
        <dbReference type="ARBA" id="ARBA00004651"/>
    </source>
</evidence>
<evidence type="ECO:0000256" key="2">
    <source>
        <dbReference type="ARBA" id="ARBA00022448"/>
    </source>
</evidence>
<organism evidence="15 16">
    <name type="scientific">Pullulanibacillus camelliae</name>
    <dbReference type="NCBI Taxonomy" id="1707096"/>
    <lineage>
        <taxon>Bacteria</taxon>
        <taxon>Bacillati</taxon>
        <taxon>Bacillota</taxon>
        <taxon>Bacilli</taxon>
        <taxon>Bacillales</taxon>
        <taxon>Sporolactobacillaceae</taxon>
        <taxon>Pullulanibacillus</taxon>
    </lineage>
</organism>
<proteinExistence type="inferred from homology"/>